<reference evidence="6" key="1">
    <citation type="submission" date="2021-01" db="EMBL/GenBank/DDBJ databases">
        <authorList>
            <person name="Kaushik A."/>
        </authorList>
    </citation>
    <scope>NUCLEOTIDE SEQUENCE</scope>
    <source>
        <strain evidence="6">AG2-2IIIB</strain>
    </source>
</reference>
<accession>A0A8H3B5H9</accession>
<feature type="signal peptide" evidence="5">
    <location>
        <begin position="1"/>
        <end position="15"/>
    </location>
</feature>
<evidence type="ECO:0000256" key="5">
    <source>
        <dbReference type="SAM" id="SignalP"/>
    </source>
</evidence>
<evidence type="ECO:0000256" key="3">
    <source>
        <dbReference type="ARBA" id="ARBA00023242"/>
    </source>
</evidence>
<keyword evidence="3 4" id="KW-0539">Nucleus</keyword>
<comment type="subunit">
    <text evidence="4">Component of the Mediator complex.</text>
</comment>
<gene>
    <name evidence="4" type="primary">MED11</name>
    <name evidence="6" type="ORF">RDB_LOCUS83028</name>
</gene>
<dbReference type="GO" id="GO:0003712">
    <property type="term" value="F:transcription coregulator activity"/>
    <property type="evidence" value="ECO:0007669"/>
    <property type="project" value="InterPro"/>
</dbReference>
<protein>
    <recommendedName>
        <fullName evidence="4">Mediator of RNA polymerase II transcription subunit 11</fullName>
    </recommendedName>
    <alternativeName>
        <fullName evidence="4">Mediator complex subunit 11</fullName>
    </alternativeName>
</protein>
<dbReference type="Pfam" id="PF10280">
    <property type="entry name" value="Med11"/>
    <property type="match status" value="1"/>
</dbReference>
<sequence length="233" mass="25519">MTTFCIHFLFSGVIAGDMVVDCKWVGRVWEVGGSSERPITIHCKLVQIRGSQTWRLVKSGTQFSNCQPLRSHTMNTSGQRQSSIWSSSSSAKQIYALGEIEKDIARLLHIAATALSLLTVPQADPVDNSNGEQLPDGEERAEMFVQEATKYYETLESVQKGLRKAIVNLREARISSAAIAPGSVQAALLAPGVNTEDLPEGENLHYALQESLVESEAWVALAQIFETLQTRAS</sequence>
<evidence type="ECO:0000313" key="7">
    <source>
        <dbReference type="Proteomes" id="UP000663843"/>
    </source>
</evidence>
<comment type="similarity">
    <text evidence="2 4">Belongs to the Mediator complex subunit 11 family.</text>
</comment>
<dbReference type="GO" id="GO:0016592">
    <property type="term" value="C:mediator complex"/>
    <property type="evidence" value="ECO:0007669"/>
    <property type="project" value="InterPro"/>
</dbReference>
<dbReference type="Gene3D" id="1.10.287.3490">
    <property type="match status" value="1"/>
</dbReference>
<dbReference type="EMBL" id="CAJMWT010002593">
    <property type="protein sequence ID" value="CAE6447882.1"/>
    <property type="molecule type" value="Genomic_DNA"/>
</dbReference>
<evidence type="ECO:0000256" key="1">
    <source>
        <dbReference type="ARBA" id="ARBA00004123"/>
    </source>
</evidence>
<feature type="chain" id="PRO_5034127732" description="Mediator of RNA polymerase II transcription subunit 11" evidence="5">
    <location>
        <begin position="16"/>
        <end position="233"/>
    </location>
</feature>
<dbReference type="Proteomes" id="UP000663843">
    <property type="component" value="Unassembled WGS sequence"/>
</dbReference>
<evidence type="ECO:0000313" key="6">
    <source>
        <dbReference type="EMBL" id="CAE6447882.1"/>
    </source>
</evidence>
<comment type="caution">
    <text evidence="6">The sequence shown here is derived from an EMBL/GenBank/DDBJ whole genome shotgun (WGS) entry which is preliminary data.</text>
</comment>
<dbReference type="InterPro" id="IPR019404">
    <property type="entry name" value="Mediator_Med11"/>
</dbReference>
<keyword evidence="4" id="KW-0805">Transcription regulation</keyword>
<evidence type="ECO:0000256" key="4">
    <source>
        <dbReference type="RuleBase" id="RU364147"/>
    </source>
</evidence>
<keyword evidence="5" id="KW-0732">Signal</keyword>
<keyword evidence="4" id="KW-0804">Transcription</keyword>
<name>A0A8H3B5H9_9AGAM</name>
<organism evidence="6 7">
    <name type="scientific">Rhizoctonia solani</name>
    <dbReference type="NCBI Taxonomy" id="456999"/>
    <lineage>
        <taxon>Eukaryota</taxon>
        <taxon>Fungi</taxon>
        <taxon>Dikarya</taxon>
        <taxon>Basidiomycota</taxon>
        <taxon>Agaricomycotina</taxon>
        <taxon>Agaricomycetes</taxon>
        <taxon>Cantharellales</taxon>
        <taxon>Ceratobasidiaceae</taxon>
        <taxon>Rhizoctonia</taxon>
    </lineage>
</organism>
<comment type="subcellular location">
    <subcellularLocation>
        <location evidence="1 4">Nucleus</location>
    </subcellularLocation>
</comment>
<dbReference type="GO" id="GO:0006357">
    <property type="term" value="P:regulation of transcription by RNA polymerase II"/>
    <property type="evidence" value="ECO:0007669"/>
    <property type="project" value="InterPro"/>
</dbReference>
<proteinExistence type="inferred from homology"/>
<evidence type="ECO:0000256" key="2">
    <source>
        <dbReference type="ARBA" id="ARBA00008186"/>
    </source>
</evidence>
<keyword evidence="4" id="KW-0010">Activator</keyword>
<comment type="function">
    <text evidence="4">Component of the Mediator complex, a coactivator involved in the regulated transcription of nearly all RNA polymerase II-dependent genes. Mediator functions as a bridge to convey information from gene-specific regulatory proteins to the basal RNA polymerase II transcription machinery. Mediator is recruited to promoters by direct interactions with regulatory proteins and serves as a scaffold for the assembly of a functional pre-initiation complex with RNA polymerase II and the general transcription factors.</text>
</comment>
<dbReference type="AlphaFoldDB" id="A0A8H3B5H9"/>